<dbReference type="GO" id="GO:0000978">
    <property type="term" value="F:RNA polymerase II cis-regulatory region sequence-specific DNA binding"/>
    <property type="evidence" value="ECO:0007669"/>
    <property type="project" value="TreeGrafter"/>
</dbReference>
<evidence type="ECO:0000256" key="6">
    <source>
        <dbReference type="SAM" id="MobiDB-lite"/>
    </source>
</evidence>
<gene>
    <name evidence="8" type="ORF">AMSG_09523</name>
</gene>
<keyword evidence="5" id="KW-0539">Nucleus</keyword>
<feature type="compositionally biased region" description="Pro residues" evidence="6">
    <location>
        <begin position="316"/>
        <end position="328"/>
    </location>
</feature>
<dbReference type="PROSITE" id="PS50217">
    <property type="entry name" value="BZIP"/>
    <property type="match status" value="1"/>
</dbReference>
<feature type="region of interest" description="Disordered" evidence="6">
    <location>
        <begin position="303"/>
        <end position="331"/>
    </location>
</feature>
<evidence type="ECO:0000256" key="2">
    <source>
        <dbReference type="ARBA" id="ARBA00023015"/>
    </source>
</evidence>
<dbReference type="PANTHER" id="PTHR46164">
    <property type="entry name" value="ATF6, ISOFORM C"/>
    <property type="match status" value="1"/>
</dbReference>
<dbReference type="GO" id="GO:0005634">
    <property type="term" value="C:nucleus"/>
    <property type="evidence" value="ECO:0007669"/>
    <property type="project" value="TreeGrafter"/>
</dbReference>
<dbReference type="SMART" id="SM00338">
    <property type="entry name" value="BRLZ"/>
    <property type="match status" value="1"/>
</dbReference>
<sequence>MTAASNGGEPVPSPPYAFHGASYRAPAAIAHFDDTVPVTTLPPMFSDNPSAAVPVRDPTVALNYQHSSSGSAPSLVSAALRAPQTHHLAHPLATPPLPGHPVKPATSGRKRARDASNGPAGGKSASDAPAVPVAKKQRRAAKNRIASKNYRQRRREYVQRIEQQLEELRAENERLKAAAGSGSAAVDVVLLQEENEALKSQIEALQAHANDVSDSGTPGDEPSPSTLSVEDQQVRLVELLHRNIVNGDDEAVVAANLKKLRALRAPRKISQADVLRQIEAEALAGSPAKDEYSAITQAIGELSKGGSEAAGASPPSLSPNPSPSPEPTSPVAQARKFSTANYLALSPAQQAVIDQLRSEHEETMTAIIRQRHDTTAKVKALLHSNFGLYTSLKAQGIDFNDAVKDIPDIADIANALNELKASIQAEADATESLMSRFLSQLTPRQEAVWELRVCQFSHCRSRVIQAFWSVAERASLDIEVYKCE</sequence>
<feature type="region of interest" description="Disordered" evidence="6">
    <location>
        <begin position="89"/>
        <end position="148"/>
    </location>
</feature>
<dbReference type="OrthoDB" id="2590011at2759"/>
<evidence type="ECO:0000313" key="9">
    <source>
        <dbReference type="Proteomes" id="UP000054408"/>
    </source>
</evidence>
<dbReference type="GO" id="GO:0000981">
    <property type="term" value="F:DNA-binding transcription factor activity, RNA polymerase II-specific"/>
    <property type="evidence" value="ECO:0007669"/>
    <property type="project" value="TreeGrafter"/>
</dbReference>
<reference evidence="8 9" key="1">
    <citation type="submission" date="2010-05" db="EMBL/GenBank/DDBJ databases">
        <title>The Genome Sequence of Thecamonas trahens ATCC 50062.</title>
        <authorList>
            <consortium name="The Broad Institute Genome Sequencing Platform"/>
            <person name="Russ C."/>
            <person name="Cuomo C."/>
            <person name="Shea T."/>
            <person name="Young S.K."/>
            <person name="Zeng Q."/>
            <person name="Koehrsen M."/>
            <person name="Haas B."/>
            <person name="Borodovsky M."/>
            <person name="Guigo R."/>
            <person name="Alvarado L."/>
            <person name="Berlin A."/>
            <person name="Bochicchio J."/>
            <person name="Borenstein D."/>
            <person name="Chapman S."/>
            <person name="Chen Z."/>
            <person name="Freedman E."/>
            <person name="Gellesch M."/>
            <person name="Goldberg J."/>
            <person name="Griggs A."/>
            <person name="Gujja S."/>
            <person name="Heilman E."/>
            <person name="Heiman D."/>
            <person name="Hepburn T."/>
            <person name="Howarth C."/>
            <person name="Jen D."/>
            <person name="Larson L."/>
            <person name="Mehta T."/>
            <person name="Park D."/>
            <person name="Pearson M."/>
            <person name="Roberts A."/>
            <person name="Saif S."/>
            <person name="Shenoy N."/>
            <person name="Sisk P."/>
            <person name="Stolte C."/>
            <person name="Sykes S."/>
            <person name="Thomson T."/>
            <person name="Walk T."/>
            <person name="White J."/>
            <person name="Yandava C."/>
            <person name="Burger G."/>
            <person name="Gray M.W."/>
            <person name="Holland P.W.H."/>
            <person name="King N."/>
            <person name="Lang F.B.F."/>
            <person name="Roger A.J."/>
            <person name="Ruiz-Trillo I."/>
            <person name="Lander E."/>
            <person name="Nusbaum C."/>
        </authorList>
    </citation>
    <scope>NUCLEOTIDE SEQUENCE [LARGE SCALE GENOMIC DNA]</scope>
    <source>
        <strain evidence="8 9">ATCC 50062</strain>
    </source>
</reference>
<evidence type="ECO:0000256" key="3">
    <source>
        <dbReference type="ARBA" id="ARBA00023125"/>
    </source>
</evidence>
<dbReference type="Gene3D" id="1.20.5.170">
    <property type="match status" value="1"/>
</dbReference>
<protein>
    <recommendedName>
        <fullName evidence="7">BZIP domain-containing protein</fullName>
    </recommendedName>
</protein>
<keyword evidence="9" id="KW-1185">Reference proteome</keyword>
<dbReference type="InterPro" id="IPR051882">
    <property type="entry name" value="ATF_bZIP_TF"/>
</dbReference>
<dbReference type="GeneID" id="25567969"/>
<evidence type="ECO:0000313" key="8">
    <source>
        <dbReference type="EMBL" id="KNC53801.1"/>
    </source>
</evidence>
<dbReference type="InterPro" id="IPR004827">
    <property type="entry name" value="bZIP"/>
</dbReference>
<evidence type="ECO:0000256" key="1">
    <source>
        <dbReference type="ARBA" id="ARBA00004167"/>
    </source>
</evidence>
<dbReference type="SUPFAM" id="SSF57959">
    <property type="entry name" value="Leucine zipper domain"/>
    <property type="match status" value="1"/>
</dbReference>
<dbReference type="PANTHER" id="PTHR46164:SF3">
    <property type="entry name" value="ATF6, ISOFORM C"/>
    <property type="match status" value="1"/>
</dbReference>
<keyword evidence="4" id="KW-0804">Transcription</keyword>
<evidence type="ECO:0000256" key="4">
    <source>
        <dbReference type="ARBA" id="ARBA00023163"/>
    </source>
</evidence>
<keyword evidence="3" id="KW-0238">DNA-binding</keyword>
<dbReference type="EMBL" id="GL349482">
    <property type="protein sequence ID" value="KNC53801.1"/>
    <property type="molecule type" value="Genomic_DNA"/>
</dbReference>
<dbReference type="PROSITE" id="PS00036">
    <property type="entry name" value="BZIP_BASIC"/>
    <property type="match status" value="1"/>
</dbReference>
<comment type="subcellular location">
    <subcellularLocation>
        <location evidence="1">Membrane</location>
        <topology evidence="1">Single-pass membrane protein</topology>
    </subcellularLocation>
</comment>
<dbReference type="AlphaFoldDB" id="A0A0L0DP41"/>
<dbReference type="CDD" id="cd14686">
    <property type="entry name" value="bZIP"/>
    <property type="match status" value="1"/>
</dbReference>
<keyword evidence="2" id="KW-0805">Transcription regulation</keyword>
<evidence type="ECO:0000256" key="5">
    <source>
        <dbReference type="ARBA" id="ARBA00023242"/>
    </source>
</evidence>
<dbReference type="Pfam" id="PF00170">
    <property type="entry name" value="bZIP_1"/>
    <property type="match status" value="1"/>
</dbReference>
<dbReference type="Proteomes" id="UP000054408">
    <property type="component" value="Unassembled WGS sequence"/>
</dbReference>
<dbReference type="GO" id="GO:0030968">
    <property type="term" value="P:endoplasmic reticulum unfolded protein response"/>
    <property type="evidence" value="ECO:0007669"/>
    <property type="project" value="TreeGrafter"/>
</dbReference>
<evidence type="ECO:0000259" key="7">
    <source>
        <dbReference type="PROSITE" id="PS50217"/>
    </source>
</evidence>
<dbReference type="RefSeq" id="XP_013754361.1">
    <property type="nucleotide sequence ID" value="XM_013898907.1"/>
</dbReference>
<name>A0A0L0DP41_THETB</name>
<proteinExistence type="predicted"/>
<dbReference type="GO" id="GO:0016020">
    <property type="term" value="C:membrane"/>
    <property type="evidence" value="ECO:0007669"/>
    <property type="project" value="UniProtKB-SubCell"/>
</dbReference>
<organism evidence="8 9">
    <name type="scientific">Thecamonas trahens ATCC 50062</name>
    <dbReference type="NCBI Taxonomy" id="461836"/>
    <lineage>
        <taxon>Eukaryota</taxon>
        <taxon>Apusozoa</taxon>
        <taxon>Apusomonadida</taxon>
        <taxon>Apusomonadidae</taxon>
        <taxon>Thecamonas</taxon>
    </lineage>
</organism>
<dbReference type="InterPro" id="IPR046347">
    <property type="entry name" value="bZIP_sf"/>
</dbReference>
<accession>A0A0L0DP41</accession>
<feature type="domain" description="BZIP" evidence="7">
    <location>
        <begin position="133"/>
        <end position="176"/>
    </location>
</feature>
<feature type="compositionally biased region" description="Low complexity" evidence="6">
    <location>
        <begin position="303"/>
        <end position="315"/>
    </location>
</feature>